<evidence type="ECO:0000256" key="1">
    <source>
        <dbReference type="SAM" id="MobiDB-lite"/>
    </source>
</evidence>
<dbReference type="InterPro" id="IPR010756">
    <property type="entry name" value="Tls1-like"/>
</dbReference>
<feature type="compositionally biased region" description="Basic and acidic residues" evidence="1">
    <location>
        <begin position="1"/>
        <end position="10"/>
    </location>
</feature>
<feature type="region of interest" description="Disordered" evidence="1">
    <location>
        <begin position="231"/>
        <end position="263"/>
    </location>
</feature>
<proteinExistence type="predicted"/>
<name>A0A2T2NHD6_CORCC</name>
<evidence type="ECO:0000313" key="2">
    <source>
        <dbReference type="EMBL" id="PSN64676.1"/>
    </source>
</evidence>
<protein>
    <recommendedName>
        <fullName evidence="4">Hepatocellular carcinoma-associated antigen 59-domain-containing protein</fullName>
    </recommendedName>
</protein>
<feature type="compositionally biased region" description="Basic and acidic residues" evidence="1">
    <location>
        <begin position="81"/>
        <end position="94"/>
    </location>
</feature>
<feature type="compositionally biased region" description="Basic residues" evidence="1">
    <location>
        <begin position="11"/>
        <end position="24"/>
    </location>
</feature>
<organism evidence="2 3">
    <name type="scientific">Corynespora cassiicola Philippines</name>
    <dbReference type="NCBI Taxonomy" id="1448308"/>
    <lineage>
        <taxon>Eukaryota</taxon>
        <taxon>Fungi</taxon>
        <taxon>Dikarya</taxon>
        <taxon>Ascomycota</taxon>
        <taxon>Pezizomycotina</taxon>
        <taxon>Dothideomycetes</taxon>
        <taxon>Pleosporomycetidae</taxon>
        <taxon>Pleosporales</taxon>
        <taxon>Corynesporascaceae</taxon>
        <taxon>Corynespora</taxon>
    </lineage>
</organism>
<accession>A0A2T2NHD6</accession>
<dbReference type="AlphaFoldDB" id="A0A2T2NHD6"/>
<dbReference type="Pfam" id="PF07052">
    <property type="entry name" value="Hep_59"/>
    <property type="match status" value="1"/>
</dbReference>
<reference evidence="2 3" key="1">
    <citation type="journal article" date="2018" name="Front. Microbiol.">
        <title>Genome-Wide Analysis of Corynespora cassiicola Leaf Fall Disease Putative Effectors.</title>
        <authorList>
            <person name="Lopez D."/>
            <person name="Ribeiro S."/>
            <person name="Label P."/>
            <person name="Fumanal B."/>
            <person name="Venisse J.S."/>
            <person name="Kohler A."/>
            <person name="de Oliveira R.R."/>
            <person name="Labutti K."/>
            <person name="Lipzen A."/>
            <person name="Lail K."/>
            <person name="Bauer D."/>
            <person name="Ohm R.A."/>
            <person name="Barry K.W."/>
            <person name="Spatafora J."/>
            <person name="Grigoriev I.V."/>
            <person name="Martin F.M."/>
            <person name="Pujade-Renaud V."/>
        </authorList>
    </citation>
    <scope>NUCLEOTIDE SEQUENCE [LARGE SCALE GENOMIC DNA]</scope>
    <source>
        <strain evidence="2 3">Philippines</strain>
    </source>
</reference>
<dbReference type="Proteomes" id="UP000240883">
    <property type="component" value="Unassembled WGS sequence"/>
</dbReference>
<feature type="compositionally biased region" description="Basic and acidic residues" evidence="1">
    <location>
        <begin position="351"/>
        <end position="361"/>
    </location>
</feature>
<feature type="region of interest" description="Disordered" evidence="1">
    <location>
        <begin position="1"/>
        <end position="103"/>
    </location>
</feature>
<sequence>MEGEISEARVRFKRRKTNNAKRIRHEAEPAFASESQSPDAVTPADADADAAALPGTPKDDDDETTSSLREALRLRKRPRDRLREAARRAEEATRAELQVQTDAPKQDVYRSRFVAQTGQNLGLEDKQLDVYVEASMAEKNNRLYGWPIPKHLEVVAARIRADLENGTSLAVSKPRASAITPEVTKDGLTGEGRVTDDRHAAGMGRLHEVDLGPDATARNIQRTEEAWKRLEGGQVGSLEDTSKVRLGRDGKPRRRQRRTSEDIRRDQLVEAVLSEAKLGYFGEERQPSPTADNDADNDEAMAEKFRQEFLESIESQKQRRPAPPPGAKGAKEAPKGPKLGGSRSARAAMRLQEEQAAKSKR</sequence>
<dbReference type="EMBL" id="KZ678138">
    <property type="protein sequence ID" value="PSN64676.1"/>
    <property type="molecule type" value="Genomic_DNA"/>
</dbReference>
<dbReference type="OrthoDB" id="5627at2759"/>
<evidence type="ECO:0008006" key="4">
    <source>
        <dbReference type="Google" id="ProtNLM"/>
    </source>
</evidence>
<evidence type="ECO:0000313" key="3">
    <source>
        <dbReference type="Proteomes" id="UP000240883"/>
    </source>
</evidence>
<keyword evidence="3" id="KW-1185">Reference proteome</keyword>
<feature type="compositionally biased region" description="Basic and acidic residues" evidence="1">
    <location>
        <begin position="301"/>
        <end position="317"/>
    </location>
</feature>
<gene>
    <name evidence="2" type="ORF">BS50DRAFT_602270</name>
</gene>
<feature type="compositionally biased region" description="Basic and acidic residues" evidence="1">
    <location>
        <begin position="240"/>
        <end position="250"/>
    </location>
</feature>
<feature type="region of interest" description="Disordered" evidence="1">
    <location>
        <begin position="276"/>
        <end position="361"/>
    </location>
</feature>